<dbReference type="SUPFAM" id="SSF51283">
    <property type="entry name" value="dUTPase-like"/>
    <property type="match status" value="1"/>
</dbReference>
<gene>
    <name evidence="1" type="ORF">ACFFUV_22795</name>
</gene>
<dbReference type="EMBL" id="JBHMEP010000021">
    <property type="protein sequence ID" value="MFB9137780.1"/>
    <property type="molecule type" value="Genomic_DNA"/>
</dbReference>
<reference evidence="1 2" key="1">
    <citation type="submission" date="2024-09" db="EMBL/GenBank/DDBJ databases">
        <authorList>
            <person name="Sun Q."/>
            <person name="Mori K."/>
        </authorList>
    </citation>
    <scope>NUCLEOTIDE SEQUENCE [LARGE SCALE GENOMIC DNA]</scope>
    <source>
        <strain evidence="1 2">CECT 8064</strain>
    </source>
</reference>
<organism evidence="1 2">
    <name type="scientific">Vibrio olivae</name>
    <dbReference type="NCBI Taxonomy" id="1243002"/>
    <lineage>
        <taxon>Bacteria</taxon>
        <taxon>Pseudomonadati</taxon>
        <taxon>Pseudomonadota</taxon>
        <taxon>Gammaproteobacteria</taxon>
        <taxon>Vibrionales</taxon>
        <taxon>Vibrionaceae</taxon>
        <taxon>Vibrio</taxon>
    </lineage>
</organism>
<evidence type="ECO:0008006" key="3">
    <source>
        <dbReference type="Google" id="ProtNLM"/>
    </source>
</evidence>
<comment type="caution">
    <text evidence="1">The sequence shown here is derived from an EMBL/GenBank/DDBJ whole genome shotgun (WGS) entry which is preliminary data.</text>
</comment>
<dbReference type="Proteomes" id="UP001589645">
    <property type="component" value="Unassembled WGS sequence"/>
</dbReference>
<dbReference type="Gene3D" id="2.70.40.10">
    <property type="match status" value="1"/>
</dbReference>
<proteinExistence type="predicted"/>
<evidence type="ECO:0000313" key="2">
    <source>
        <dbReference type="Proteomes" id="UP001589645"/>
    </source>
</evidence>
<evidence type="ECO:0000313" key="1">
    <source>
        <dbReference type="EMBL" id="MFB9137780.1"/>
    </source>
</evidence>
<protein>
    <recommendedName>
        <fullName evidence="3">dUTPase-like domain-containing protein</fullName>
    </recommendedName>
</protein>
<dbReference type="RefSeq" id="WP_390198038.1">
    <property type="nucleotide sequence ID" value="NZ_JBHMEP010000021.1"/>
</dbReference>
<name>A0ABV5HU25_9VIBR</name>
<keyword evidence="2" id="KW-1185">Reference proteome</keyword>
<dbReference type="InterPro" id="IPR036157">
    <property type="entry name" value="dUTPase-like_sf"/>
</dbReference>
<accession>A0ABV5HU25</accession>
<sequence length="182" mass="20295">MATIEDIKKLLESKSFTSSRDLDEFEEKPDDKLDEVHMNCDPMVGIVEKDGKIFLNSLKFSKAWNSLGKDIPIKQGNAFPLGQGDVLDIDTGISASFPDDTVGMVMMLPSFTNDTGLTLVGSPFVFSNNENITIRVTNVRKDIAIVEKDKHIAELIIVGKIKADIRRTYNSNKDVRIEDSKE</sequence>